<feature type="binding site" evidence="7">
    <location>
        <position position="50"/>
    </location>
    <ligand>
        <name>NADP(+)</name>
        <dbReference type="ChEBI" id="CHEBI:58349"/>
    </ligand>
</feature>
<feature type="binding site" evidence="7">
    <location>
        <position position="190"/>
    </location>
    <ligand>
        <name>substrate</name>
    </ligand>
</feature>
<comment type="caution">
    <text evidence="10">The sequence shown here is derived from an EMBL/GenBank/DDBJ whole genome shotgun (WGS) entry which is preliminary data.</text>
</comment>
<feature type="binding site" evidence="7">
    <location>
        <position position="353"/>
    </location>
    <ligand>
        <name>substrate</name>
    </ligand>
</feature>
<dbReference type="HAMAP" id="MF_00966">
    <property type="entry name" value="G6PD"/>
    <property type="match status" value="1"/>
</dbReference>
<feature type="domain" description="Glucose-6-phosphate dehydrogenase NAD-binding" evidence="8">
    <location>
        <begin position="13"/>
        <end position="195"/>
    </location>
</feature>
<dbReference type="PANTHER" id="PTHR23429:SF0">
    <property type="entry name" value="GLUCOSE-6-PHOSPHATE 1-DEHYDROGENASE"/>
    <property type="match status" value="1"/>
</dbReference>
<keyword evidence="6 7" id="KW-0119">Carbohydrate metabolism</keyword>
<dbReference type="NCBIfam" id="TIGR00871">
    <property type="entry name" value="zwf"/>
    <property type="match status" value="1"/>
</dbReference>
<evidence type="ECO:0000313" key="10">
    <source>
        <dbReference type="EMBL" id="MDO7873919.1"/>
    </source>
</evidence>
<feature type="binding site" evidence="7">
    <location>
        <position position="224"/>
    </location>
    <ligand>
        <name>substrate</name>
    </ligand>
</feature>
<feature type="binding site" evidence="7">
    <location>
        <position position="186"/>
    </location>
    <ligand>
        <name>substrate</name>
    </ligand>
</feature>
<keyword evidence="4 7" id="KW-0521">NADP</keyword>
<proteinExistence type="inferred from homology"/>
<dbReference type="InterPro" id="IPR019796">
    <property type="entry name" value="G6P_DH_AS"/>
</dbReference>
<reference evidence="10" key="1">
    <citation type="submission" date="2023-07" db="EMBL/GenBank/DDBJ databases">
        <authorList>
            <person name="Kim M.K."/>
        </authorList>
    </citation>
    <scope>NUCLEOTIDE SEQUENCE</scope>
    <source>
        <strain evidence="10">ASUV-10-1</strain>
    </source>
</reference>
<dbReference type="EMBL" id="JAUQSY010000002">
    <property type="protein sequence ID" value="MDO7873919.1"/>
    <property type="molecule type" value="Genomic_DNA"/>
</dbReference>
<feature type="active site" description="Proton acceptor" evidence="7">
    <location>
        <position position="248"/>
    </location>
</feature>
<evidence type="ECO:0000256" key="7">
    <source>
        <dbReference type="HAMAP-Rule" id="MF_00966"/>
    </source>
</evidence>
<dbReference type="EC" id="1.1.1.49" evidence="7"/>
<keyword evidence="3 7" id="KW-0313">Glucose metabolism</keyword>
<comment type="caution">
    <text evidence="7">Lacks conserved residue(s) required for the propagation of feature annotation.</text>
</comment>
<accession>A0ABT9B6M3</accession>
<comment type="pathway">
    <text evidence="1 7">Carbohydrate degradation; pentose phosphate pathway; D-ribulose 5-phosphate from D-glucose 6-phosphate (oxidative stage): step 1/3.</text>
</comment>
<evidence type="ECO:0000256" key="3">
    <source>
        <dbReference type="ARBA" id="ARBA00022526"/>
    </source>
</evidence>
<dbReference type="NCBIfam" id="NF009492">
    <property type="entry name" value="PRK12853.1-3"/>
    <property type="match status" value="1"/>
</dbReference>
<feature type="binding site" evidence="7">
    <location>
        <position position="348"/>
    </location>
    <ligand>
        <name>substrate</name>
    </ligand>
</feature>
<comment type="catalytic activity">
    <reaction evidence="7">
        <text>D-glucose 6-phosphate + NADP(+) = 6-phospho-D-glucono-1,5-lactone + NADPH + H(+)</text>
        <dbReference type="Rhea" id="RHEA:15841"/>
        <dbReference type="ChEBI" id="CHEBI:15378"/>
        <dbReference type="ChEBI" id="CHEBI:57783"/>
        <dbReference type="ChEBI" id="CHEBI:57955"/>
        <dbReference type="ChEBI" id="CHEBI:58349"/>
        <dbReference type="ChEBI" id="CHEBI:61548"/>
        <dbReference type="EC" id="1.1.1.49"/>
    </reaction>
</comment>
<evidence type="ECO:0000259" key="8">
    <source>
        <dbReference type="Pfam" id="PF00479"/>
    </source>
</evidence>
<dbReference type="PROSITE" id="PS00069">
    <property type="entry name" value="G6P_DEHYDROGENASE"/>
    <property type="match status" value="1"/>
</dbReference>
<comment type="similarity">
    <text evidence="2 7">Belongs to the glucose-6-phosphate dehydrogenase family.</text>
</comment>
<dbReference type="InterPro" id="IPR001282">
    <property type="entry name" value="G6P_DH"/>
</dbReference>
<feature type="binding site" evidence="7">
    <location>
        <position position="243"/>
    </location>
    <ligand>
        <name>substrate</name>
    </ligand>
</feature>
<evidence type="ECO:0000256" key="4">
    <source>
        <dbReference type="ARBA" id="ARBA00022857"/>
    </source>
</evidence>
<dbReference type="Gene3D" id="3.40.50.720">
    <property type="entry name" value="NAD(P)-binding Rossmann-like Domain"/>
    <property type="match status" value="1"/>
</dbReference>
<dbReference type="Pfam" id="PF02781">
    <property type="entry name" value="G6PD_C"/>
    <property type="match status" value="1"/>
</dbReference>
<dbReference type="PANTHER" id="PTHR23429">
    <property type="entry name" value="GLUCOSE-6-PHOSPHATE 1-DEHYDROGENASE G6PD"/>
    <property type="match status" value="1"/>
</dbReference>
<keyword evidence="5 7" id="KW-0560">Oxidoreductase</keyword>
<dbReference type="Pfam" id="PF00479">
    <property type="entry name" value="G6PD_N"/>
    <property type="match status" value="1"/>
</dbReference>
<name>A0ABT9B6M3_9BACT</name>
<feature type="binding site" evidence="7">
    <location>
        <position position="156"/>
    </location>
    <ligand>
        <name>NADP(+)</name>
        <dbReference type="ChEBI" id="CHEBI:58349"/>
    </ligand>
</feature>
<dbReference type="InterPro" id="IPR022674">
    <property type="entry name" value="G6P_DH_NAD-bd"/>
</dbReference>
<organism evidence="10 11">
    <name type="scientific">Hymenobacter aranciens</name>
    <dbReference type="NCBI Taxonomy" id="3063996"/>
    <lineage>
        <taxon>Bacteria</taxon>
        <taxon>Pseudomonadati</taxon>
        <taxon>Bacteroidota</taxon>
        <taxon>Cytophagia</taxon>
        <taxon>Cytophagales</taxon>
        <taxon>Hymenobacteraceae</taxon>
        <taxon>Hymenobacter</taxon>
    </lineage>
</organism>
<dbReference type="InterPro" id="IPR022675">
    <property type="entry name" value="G6P_DH_C"/>
</dbReference>
<evidence type="ECO:0000259" key="9">
    <source>
        <dbReference type="Pfam" id="PF02781"/>
    </source>
</evidence>
<sequence length="504" mass="57953">MNTNKNVPPTIFVIFGGTGDLNSRKLAPALYNLFLDGWLPEQFAIIGTGRSELNDDAFRERLLGDINEFSRTGKVKAKTWDGFAPHVYYQQADVKTAASYKEFGQRIKALEQEWGTMPNVIYYLAVAPEFFPVIATNLAKSDLATDPERTRIVIEKPFGHDLDTARELNRLLAQHFEERQIYRIDHYLGKETVQNIMAFRFANAILEPLWNRNYIEHVQISVTEDIGVGDRAGYYDTSGALRDMIQNHLLQLLCLVAMEPPVDFTADEVRNRKVDVLRAMRRFSPDDVRESAVRGQYAPGWMQGQEVPGYREEKNANPQSNTETFAAVKFFVDNWRWQGVPFYLRTGKRLHRKASVITIQFKEPPHFIFPREATENLRHNRLVISIQPEESIRLQMQAKRPGVDMLLNTVDMVFDYEGTYTVEAPEAYETLLLDTMLGDQTLFMRGDQVEAAWELVMPILTSWQNRTSQNFPNYSADSWGPESAEALIARDGFHWFTLPLHAKK</sequence>
<dbReference type="RefSeq" id="WP_305005232.1">
    <property type="nucleotide sequence ID" value="NZ_JAUQSY010000002.1"/>
</dbReference>
<dbReference type="Proteomes" id="UP001176429">
    <property type="component" value="Unassembled WGS sequence"/>
</dbReference>
<evidence type="ECO:0000256" key="1">
    <source>
        <dbReference type="ARBA" id="ARBA00004937"/>
    </source>
</evidence>
<dbReference type="SUPFAM" id="SSF55347">
    <property type="entry name" value="Glyceraldehyde-3-phosphate dehydrogenase-like, C-terminal domain"/>
    <property type="match status" value="1"/>
</dbReference>
<evidence type="ECO:0000313" key="11">
    <source>
        <dbReference type="Proteomes" id="UP001176429"/>
    </source>
</evidence>
<gene>
    <name evidence="7 10" type="primary">zwf</name>
    <name evidence="10" type="ORF">Q5H93_04175</name>
</gene>
<dbReference type="SUPFAM" id="SSF51735">
    <property type="entry name" value="NAD(P)-binding Rossmann-fold domains"/>
    <property type="match status" value="1"/>
</dbReference>
<dbReference type="InterPro" id="IPR036291">
    <property type="entry name" value="NAD(P)-bd_dom_sf"/>
</dbReference>
<comment type="function">
    <text evidence="7">Catalyzes the oxidation of glucose 6-phosphate to 6-phosphogluconolactone.</text>
</comment>
<evidence type="ECO:0000256" key="6">
    <source>
        <dbReference type="ARBA" id="ARBA00023277"/>
    </source>
</evidence>
<evidence type="ECO:0000256" key="2">
    <source>
        <dbReference type="ARBA" id="ARBA00009975"/>
    </source>
</evidence>
<feature type="binding site" evidence="7">
    <location>
        <begin position="93"/>
        <end position="94"/>
    </location>
    <ligand>
        <name>NADP(+)</name>
        <dbReference type="ChEBI" id="CHEBI:58349"/>
    </ligand>
</feature>
<feature type="domain" description="Glucose-6-phosphate dehydrogenase C-terminal" evidence="9">
    <location>
        <begin position="197"/>
        <end position="495"/>
    </location>
</feature>
<dbReference type="PRINTS" id="PR00079">
    <property type="entry name" value="G6PDHDRGNASE"/>
</dbReference>
<dbReference type="Gene3D" id="3.30.360.10">
    <property type="entry name" value="Dihydrodipicolinate Reductase, domain 2"/>
    <property type="match status" value="1"/>
</dbReference>
<keyword evidence="11" id="KW-1185">Reference proteome</keyword>
<evidence type="ECO:0000256" key="5">
    <source>
        <dbReference type="ARBA" id="ARBA00023002"/>
    </source>
</evidence>
<dbReference type="PIRSF" id="PIRSF000110">
    <property type="entry name" value="G6PD"/>
    <property type="match status" value="1"/>
</dbReference>
<protein>
    <recommendedName>
        <fullName evidence="7">Glucose-6-phosphate 1-dehydrogenase</fullName>
        <shortName evidence="7">G6PD</shortName>
        <ecNumber evidence="7">1.1.1.49</ecNumber>
    </recommendedName>
</protein>